<accession>A0AAQ3TCA1</accession>
<organism evidence="1 2">
    <name type="scientific">Paspalum notatum var. saurae</name>
    <dbReference type="NCBI Taxonomy" id="547442"/>
    <lineage>
        <taxon>Eukaryota</taxon>
        <taxon>Viridiplantae</taxon>
        <taxon>Streptophyta</taxon>
        <taxon>Embryophyta</taxon>
        <taxon>Tracheophyta</taxon>
        <taxon>Spermatophyta</taxon>
        <taxon>Magnoliopsida</taxon>
        <taxon>Liliopsida</taxon>
        <taxon>Poales</taxon>
        <taxon>Poaceae</taxon>
        <taxon>PACMAD clade</taxon>
        <taxon>Panicoideae</taxon>
        <taxon>Andropogonodae</taxon>
        <taxon>Paspaleae</taxon>
        <taxon>Paspalinae</taxon>
        <taxon>Paspalum</taxon>
    </lineage>
</organism>
<evidence type="ECO:0000313" key="2">
    <source>
        <dbReference type="Proteomes" id="UP001341281"/>
    </source>
</evidence>
<gene>
    <name evidence="1" type="ORF">U9M48_018795</name>
</gene>
<name>A0AAQ3TCA1_PASNO</name>
<evidence type="ECO:0000313" key="1">
    <source>
        <dbReference type="EMBL" id="WVZ70099.1"/>
    </source>
</evidence>
<keyword evidence="2" id="KW-1185">Reference proteome</keyword>
<reference evidence="1 2" key="1">
    <citation type="submission" date="2024-02" db="EMBL/GenBank/DDBJ databases">
        <title>High-quality chromosome-scale genome assembly of Pensacola bahiagrass (Paspalum notatum Flugge var. saurae).</title>
        <authorList>
            <person name="Vega J.M."/>
            <person name="Podio M."/>
            <person name="Orjuela J."/>
            <person name="Siena L.A."/>
            <person name="Pessino S.C."/>
            <person name="Combes M.C."/>
            <person name="Mariac C."/>
            <person name="Albertini E."/>
            <person name="Pupilli F."/>
            <person name="Ortiz J.P.A."/>
            <person name="Leblanc O."/>
        </authorList>
    </citation>
    <scope>NUCLEOTIDE SEQUENCE [LARGE SCALE GENOMIC DNA]</scope>
    <source>
        <strain evidence="1">R1</strain>
        <tissue evidence="1">Leaf</tissue>
    </source>
</reference>
<proteinExistence type="predicted"/>
<dbReference type="Proteomes" id="UP001341281">
    <property type="component" value="Chromosome 04"/>
</dbReference>
<dbReference type="EMBL" id="CP144748">
    <property type="protein sequence ID" value="WVZ70099.1"/>
    <property type="molecule type" value="Genomic_DNA"/>
</dbReference>
<protein>
    <submittedName>
        <fullName evidence="1">Uncharacterized protein</fullName>
    </submittedName>
</protein>
<sequence length="9" mass="1184">MPEIKYFEK</sequence>